<dbReference type="PANTHER" id="PTHR13479:SF40">
    <property type="entry name" value="SMALL RIBOSOMAL SUBUNIT PROTEIN BS18M"/>
    <property type="match status" value="1"/>
</dbReference>
<sequence>MLYRKPQRLKKRNLLTTVTIDNKIDYKDIELLKLFISEQGKILPRRVTGVTIQQQRKLAKSIKRDRILVIFPFVTTNSI</sequence>
<dbReference type="HAMAP" id="MF_00270">
    <property type="entry name" value="Ribosomal_bS18"/>
    <property type="match status" value="1"/>
</dbReference>
<evidence type="ECO:0000313" key="5">
    <source>
        <dbReference type="EMBL" id="QYB18855.1"/>
    </source>
</evidence>
<evidence type="ECO:0000256" key="1">
    <source>
        <dbReference type="ARBA" id="ARBA00005589"/>
    </source>
</evidence>
<dbReference type="GO" id="GO:0006412">
    <property type="term" value="P:translation"/>
    <property type="evidence" value="ECO:0007669"/>
    <property type="project" value="InterPro"/>
</dbReference>
<evidence type="ECO:0000256" key="4">
    <source>
        <dbReference type="RuleBase" id="RU003910"/>
    </source>
</evidence>
<dbReference type="PROSITE" id="PS00057">
    <property type="entry name" value="RIBOSOMAL_S18"/>
    <property type="match status" value="1"/>
</dbReference>
<dbReference type="AlphaFoldDB" id="A0A8F8X7U0"/>
<dbReference type="EMBL" id="MZ365053">
    <property type="protein sequence ID" value="QYB18855.1"/>
    <property type="molecule type" value="Genomic_DNA"/>
</dbReference>
<gene>
    <name evidence="5" type="primary">rps18</name>
</gene>
<dbReference type="GO" id="GO:0070181">
    <property type="term" value="F:small ribosomal subunit rRNA binding"/>
    <property type="evidence" value="ECO:0007669"/>
    <property type="project" value="TreeGrafter"/>
</dbReference>
<keyword evidence="2 4" id="KW-0689">Ribosomal protein</keyword>
<evidence type="ECO:0000256" key="3">
    <source>
        <dbReference type="ARBA" id="ARBA00023274"/>
    </source>
</evidence>
<proteinExistence type="inferred from homology"/>
<keyword evidence="3 4" id="KW-0687">Ribonucleoprotein</keyword>
<dbReference type="InterPro" id="IPR001648">
    <property type="entry name" value="Ribosomal_bS18"/>
</dbReference>
<reference evidence="5" key="1">
    <citation type="journal article" date="2021" name="Int. J. Mol. Sci.">
        <title>Extreme Enlargement of the Inverted Repeat Region in the Plastid Genomes of Diatoms from the Genus Climaconeis.</title>
        <authorList>
            <person name="Gastineau R."/>
            <person name="Davidovich N.A."/>
            <person name="Davidovich O.I."/>
            <person name="Lemieux C."/>
            <person name="Turmel M."/>
            <person name="Wrobel R.J."/>
            <person name="Witkowski A."/>
        </authorList>
    </citation>
    <scope>NUCLEOTIDE SEQUENCE</scope>
    <source>
        <strain evidence="5">SZCZ1890</strain>
    </source>
</reference>
<dbReference type="Pfam" id="PF01084">
    <property type="entry name" value="Ribosomal_S18"/>
    <property type="match status" value="1"/>
</dbReference>
<accession>A0A8F8X7U0</accession>
<keyword evidence="5" id="KW-0934">Plastid</keyword>
<dbReference type="SUPFAM" id="SSF46911">
    <property type="entry name" value="Ribosomal protein S18"/>
    <property type="match status" value="1"/>
</dbReference>
<dbReference type="PRINTS" id="PR00974">
    <property type="entry name" value="RIBOSOMALS18"/>
</dbReference>
<organism evidence="5">
    <name type="scientific">Climaconeis sp</name>
    <dbReference type="NCBI Taxonomy" id="2846830"/>
    <lineage>
        <taxon>Eukaryota</taxon>
        <taxon>Sar</taxon>
        <taxon>Stramenopiles</taxon>
        <taxon>Ochrophyta</taxon>
        <taxon>Bacillariophyta</taxon>
        <taxon>Bacillariophyceae</taxon>
        <taxon>Bacillariophycidae</taxon>
        <taxon>Naviculales</taxon>
        <taxon>Berkeleyaceae</taxon>
        <taxon>Climaconeis</taxon>
    </lineage>
</organism>
<dbReference type="GO" id="GO:0003735">
    <property type="term" value="F:structural constituent of ribosome"/>
    <property type="evidence" value="ECO:0007669"/>
    <property type="project" value="InterPro"/>
</dbReference>
<dbReference type="Gene3D" id="4.10.640.10">
    <property type="entry name" value="Ribosomal protein S18"/>
    <property type="match status" value="1"/>
</dbReference>
<comment type="similarity">
    <text evidence="1 4">Belongs to the bacterial ribosomal protein bS18 family.</text>
</comment>
<protein>
    <submittedName>
        <fullName evidence="5">Ribosomal protein S18</fullName>
    </submittedName>
</protein>
<dbReference type="InterPro" id="IPR036870">
    <property type="entry name" value="Ribosomal_bS18_sf"/>
</dbReference>
<geneLocation type="plastid" evidence="5"/>
<dbReference type="GO" id="GO:0005763">
    <property type="term" value="C:mitochondrial small ribosomal subunit"/>
    <property type="evidence" value="ECO:0007669"/>
    <property type="project" value="TreeGrafter"/>
</dbReference>
<name>A0A8F8X7U0_9STRA</name>
<dbReference type="InterPro" id="IPR018275">
    <property type="entry name" value="Ribosomal_bS18_CS"/>
</dbReference>
<dbReference type="PANTHER" id="PTHR13479">
    <property type="entry name" value="30S RIBOSOMAL PROTEIN S18"/>
    <property type="match status" value="1"/>
</dbReference>
<evidence type="ECO:0000256" key="2">
    <source>
        <dbReference type="ARBA" id="ARBA00022980"/>
    </source>
</evidence>
<dbReference type="NCBIfam" id="TIGR00165">
    <property type="entry name" value="S18"/>
    <property type="match status" value="1"/>
</dbReference>